<evidence type="ECO:0000313" key="2">
    <source>
        <dbReference type="Proteomes" id="UP000451234"/>
    </source>
</evidence>
<evidence type="ECO:0000313" key="1">
    <source>
        <dbReference type="EMBL" id="KAB7323622.1"/>
    </source>
</evidence>
<protein>
    <submittedName>
        <fullName evidence="1">Uncharacterized protein</fullName>
    </submittedName>
</protein>
<dbReference type="AlphaFoldDB" id="A0A6I1CNT4"/>
<accession>A0A6I1CNT4</accession>
<comment type="caution">
    <text evidence="1">The sequence shown here is derived from an EMBL/GenBank/DDBJ whole genome shotgun (WGS) entry which is preliminary data.</text>
</comment>
<gene>
    <name evidence="1" type="ORF">GBB65_02490</name>
</gene>
<dbReference type="Proteomes" id="UP000451234">
    <property type="component" value="Unassembled WGS sequence"/>
</dbReference>
<proteinExistence type="predicted"/>
<dbReference type="EMBL" id="WDRV01000002">
    <property type="protein sequence ID" value="KAB7323622.1"/>
    <property type="molecule type" value="Genomic_DNA"/>
</dbReference>
<reference evidence="1 2" key="1">
    <citation type="journal article" date="2019" name="Nat. Med.">
        <title>A library of human gut bacterial isolates paired with longitudinal multiomics data enables mechanistic microbiome research.</title>
        <authorList>
            <person name="Poyet M."/>
            <person name="Groussin M."/>
            <person name="Gibbons S.M."/>
            <person name="Avila-Pacheco J."/>
            <person name="Jiang X."/>
            <person name="Kearney S.M."/>
            <person name="Perrotta A.R."/>
            <person name="Berdy B."/>
            <person name="Zhao S."/>
            <person name="Lieberman T.D."/>
            <person name="Swanson P.K."/>
            <person name="Smith M."/>
            <person name="Roesemann S."/>
            <person name="Alexander J.E."/>
            <person name="Rich S.A."/>
            <person name="Livny J."/>
            <person name="Vlamakis H."/>
            <person name="Clish C."/>
            <person name="Bullock K."/>
            <person name="Deik A."/>
            <person name="Scott J."/>
            <person name="Pierce K.A."/>
            <person name="Xavier R.J."/>
            <person name="Alm E.J."/>
        </authorList>
    </citation>
    <scope>NUCLEOTIDE SEQUENCE [LARGE SCALE GENOMIC DNA]</scope>
    <source>
        <strain evidence="1 2">BIOML-A75</strain>
    </source>
</reference>
<name>A0A6I1CNT4_BIFLN</name>
<sequence>MKNLNNDPSRNVNAVSGMWVRLRKDNSKYDVRYVNARLKRIWRLSETSAGTSWNVQAKGEKKYAELLDGMKASQSDLEHGWFLVPDNERKAYGFTVPVLTGMDAKSVSGITVADFESRWTCENERFTTIDHWPKQGMVRHLPPTEVEDESKWAGEDEFLDDEPYPITQEIPEVPPKVNSKAVTYATMPDLMTAKECPALQGMGHIRYFRTSKGRKVAYVASANGKCVVAYRARYERGSDVVLETAVAEYVKSLGFAA</sequence>
<organism evidence="1 2">
    <name type="scientific">Bifidobacterium longum</name>
    <dbReference type="NCBI Taxonomy" id="216816"/>
    <lineage>
        <taxon>Bacteria</taxon>
        <taxon>Bacillati</taxon>
        <taxon>Actinomycetota</taxon>
        <taxon>Actinomycetes</taxon>
        <taxon>Bifidobacteriales</taxon>
        <taxon>Bifidobacteriaceae</taxon>
        <taxon>Bifidobacterium</taxon>
    </lineage>
</organism>